<feature type="region of interest" description="Disordered" evidence="1">
    <location>
        <begin position="17"/>
        <end position="36"/>
    </location>
</feature>
<feature type="compositionally biased region" description="Basic residues" evidence="1">
    <location>
        <begin position="25"/>
        <end position="34"/>
    </location>
</feature>
<sequence>MDEGLISWKEVSLKVKKLHSDRQGAPHKRKPGLHRKTEEAFYANPYPDARREWGGVTRNNLVHRHD</sequence>
<evidence type="ECO:0000313" key="2">
    <source>
        <dbReference type="EMBL" id="KAK9123721.1"/>
    </source>
</evidence>
<reference evidence="2 3" key="1">
    <citation type="submission" date="2024-01" db="EMBL/GenBank/DDBJ databases">
        <title>Genome assemblies of Stephania.</title>
        <authorList>
            <person name="Yang L."/>
        </authorList>
    </citation>
    <scope>NUCLEOTIDE SEQUENCE [LARGE SCALE GENOMIC DNA]</scope>
    <source>
        <strain evidence="2">QJT</strain>
        <tissue evidence="2">Leaf</tissue>
    </source>
</reference>
<dbReference type="EMBL" id="JBBNAE010000005">
    <property type="protein sequence ID" value="KAK9123721.1"/>
    <property type="molecule type" value="Genomic_DNA"/>
</dbReference>
<name>A0AAP0J065_9MAGN</name>
<protein>
    <submittedName>
        <fullName evidence="2">Uncharacterized protein</fullName>
    </submittedName>
</protein>
<comment type="caution">
    <text evidence="2">The sequence shown here is derived from an EMBL/GenBank/DDBJ whole genome shotgun (WGS) entry which is preliminary data.</text>
</comment>
<gene>
    <name evidence="2" type="ORF">Sjap_013323</name>
</gene>
<dbReference type="AlphaFoldDB" id="A0AAP0J065"/>
<evidence type="ECO:0000256" key="1">
    <source>
        <dbReference type="SAM" id="MobiDB-lite"/>
    </source>
</evidence>
<evidence type="ECO:0000313" key="3">
    <source>
        <dbReference type="Proteomes" id="UP001417504"/>
    </source>
</evidence>
<organism evidence="2 3">
    <name type="scientific">Stephania japonica</name>
    <dbReference type="NCBI Taxonomy" id="461633"/>
    <lineage>
        <taxon>Eukaryota</taxon>
        <taxon>Viridiplantae</taxon>
        <taxon>Streptophyta</taxon>
        <taxon>Embryophyta</taxon>
        <taxon>Tracheophyta</taxon>
        <taxon>Spermatophyta</taxon>
        <taxon>Magnoliopsida</taxon>
        <taxon>Ranunculales</taxon>
        <taxon>Menispermaceae</taxon>
        <taxon>Menispermoideae</taxon>
        <taxon>Cissampelideae</taxon>
        <taxon>Stephania</taxon>
    </lineage>
</organism>
<keyword evidence="3" id="KW-1185">Reference proteome</keyword>
<accession>A0AAP0J065</accession>
<proteinExistence type="predicted"/>
<dbReference type="Proteomes" id="UP001417504">
    <property type="component" value="Unassembled WGS sequence"/>
</dbReference>